<evidence type="ECO:0000256" key="5">
    <source>
        <dbReference type="PROSITE-ProRule" id="PRU00221"/>
    </source>
</evidence>
<keyword evidence="2" id="KW-0677">Repeat</keyword>
<sequence length="409" mass="44939">MSLANIVDCHIQPDFAECIQDVQSGALAEETFYINVEPSAYKVDEHRVKVTNQASCVKYDAGEANLFEQTDSFSFRARLDGQIYKFKKPIRDFSLQPETTLTPNITSVGSYESFESPKYALGEASGKITIFNDRKAQDLTLEGHDSDVTTVRFFPSGQVLLSGSADMRLKIWSTLDGSNPRTLTGHTGPVTASAIIDRGRNVLSSSRDGTVKLWECGSGDAIHTFTRRSNPKDAINTMILVQVEPELNTQTNKSEYGTAGKTFLAGHDSGTISYHNIYSKDSMLEIPNQFLAPCRTIATNDPQQNSFTIYAGYENGILAQWDVRNPSKAVTFNSWNKGSAITAMHYQTGRLFASYEADSAIYFDVDSNSKSFSSPTYLVSKDFRIAAFACSGEQDGTIAAGEEGLCALY</sequence>
<gene>
    <name evidence="6" type="ORF">LANO_0F07096G</name>
</gene>
<feature type="repeat" description="WD" evidence="5">
    <location>
        <begin position="183"/>
        <end position="224"/>
    </location>
</feature>
<protein>
    <submittedName>
        <fullName evidence="6">LANO_0F07096g1_1</fullName>
    </submittedName>
</protein>
<dbReference type="EMBL" id="LT598452">
    <property type="protein sequence ID" value="SCV00484.1"/>
    <property type="molecule type" value="Genomic_DNA"/>
</dbReference>
<dbReference type="PANTHER" id="PTHR19857">
    <property type="entry name" value="MITOCHONDRIAL DIVISION PROTEIN 1-RELATED"/>
    <property type="match status" value="1"/>
</dbReference>
<feature type="repeat" description="WD" evidence="5">
    <location>
        <begin position="141"/>
        <end position="182"/>
    </location>
</feature>
<reference evidence="7" key="1">
    <citation type="submission" date="2016-03" db="EMBL/GenBank/DDBJ databases">
        <authorList>
            <person name="Devillers Hugo."/>
        </authorList>
    </citation>
    <scope>NUCLEOTIDE SEQUENCE [LARGE SCALE GENOMIC DNA]</scope>
</reference>
<dbReference type="PROSITE" id="PS50294">
    <property type="entry name" value="WD_REPEATS_REGION"/>
    <property type="match status" value="2"/>
</dbReference>
<evidence type="ECO:0000256" key="2">
    <source>
        <dbReference type="ARBA" id="ARBA00022737"/>
    </source>
</evidence>
<keyword evidence="1 5" id="KW-0853">WD repeat</keyword>
<dbReference type="InterPro" id="IPR036322">
    <property type="entry name" value="WD40_repeat_dom_sf"/>
</dbReference>
<dbReference type="PANTHER" id="PTHR19857:SF19">
    <property type="entry name" value="26S PROTEASOME REGULATORY SUBUNIT RPN14"/>
    <property type="match status" value="1"/>
</dbReference>
<name>A0A1G4K8T4_9SACH</name>
<accession>A0A1G4K8T4</accession>
<evidence type="ECO:0000313" key="6">
    <source>
        <dbReference type="EMBL" id="SCV00484.1"/>
    </source>
</evidence>
<evidence type="ECO:0000313" key="7">
    <source>
        <dbReference type="Proteomes" id="UP000189911"/>
    </source>
</evidence>
<dbReference type="Gene3D" id="2.130.10.10">
    <property type="entry name" value="YVTN repeat-like/Quinoprotein amine dehydrogenase"/>
    <property type="match status" value="2"/>
</dbReference>
<dbReference type="Proteomes" id="UP000189911">
    <property type="component" value="Chromosome F"/>
</dbReference>
<evidence type="ECO:0000256" key="3">
    <source>
        <dbReference type="ARBA" id="ARBA00022942"/>
    </source>
</evidence>
<organism evidence="6 7">
    <name type="scientific">Lachancea nothofagi CBS 11611</name>
    <dbReference type="NCBI Taxonomy" id="1266666"/>
    <lineage>
        <taxon>Eukaryota</taxon>
        <taxon>Fungi</taxon>
        <taxon>Dikarya</taxon>
        <taxon>Ascomycota</taxon>
        <taxon>Saccharomycotina</taxon>
        <taxon>Saccharomycetes</taxon>
        <taxon>Saccharomycetales</taxon>
        <taxon>Saccharomycetaceae</taxon>
        <taxon>Lachancea</taxon>
    </lineage>
</organism>
<dbReference type="SUPFAM" id="SSF50978">
    <property type="entry name" value="WD40 repeat-like"/>
    <property type="match status" value="1"/>
</dbReference>
<dbReference type="PROSITE" id="PS50082">
    <property type="entry name" value="WD_REPEATS_2"/>
    <property type="match status" value="2"/>
</dbReference>
<evidence type="ECO:0000256" key="1">
    <source>
        <dbReference type="ARBA" id="ARBA00022574"/>
    </source>
</evidence>
<evidence type="ECO:0000256" key="4">
    <source>
        <dbReference type="ARBA" id="ARBA00038321"/>
    </source>
</evidence>
<dbReference type="InterPro" id="IPR051179">
    <property type="entry name" value="WD_repeat_multifunction"/>
</dbReference>
<keyword evidence="3" id="KW-0647">Proteasome</keyword>
<dbReference type="Pfam" id="PF00400">
    <property type="entry name" value="WD40"/>
    <property type="match status" value="2"/>
</dbReference>
<dbReference type="OrthoDB" id="10257301at2759"/>
<dbReference type="SMART" id="SM00320">
    <property type="entry name" value="WD40"/>
    <property type="match status" value="2"/>
</dbReference>
<dbReference type="InterPro" id="IPR001680">
    <property type="entry name" value="WD40_rpt"/>
</dbReference>
<dbReference type="InterPro" id="IPR015943">
    <property type="entry name" value="WD40/YVTN_repeat-like_dom_sf"/>
</dbReference>
<dbReference type="GO" id="GO:0000502">
    <property type="term" value="C:proteasome complex"/>
    <property type="evidence" value="ECO:0007669"/>
    <property type="project" value="UniProtKB-KW"/>
</dbReference>
<keyword evidence="7" id="KW-1185">Reference proteome</keyword>
<dbReference type="AlphaFoldDB" id="A0A1G4K8T4"/>
<comment type="similarity">
    <text evidence="4">Belongs to the WD repeat PAAF1/RPN14 family.</text>
</comment>
<proteinExistence type="inferred from homology"/>